<evidence type="ECO:0000259" key="1">
    <source>
        <dbReference type="Pfam" id="PF13460"/>
    </source>
</evidence>
<dbReference type="GO" id="GO:0004074">
    <property type="term" value="F:biliverdin reductase [NAD(P)H] activity"/>
    <property type="evidence" value="ECO:0007669"/>
    <property type="project" value="TreeGrafter"/>
</dbReference>
<dbReference type="PANTHER" id="PTHR43355:SF2">
    <property type="entry name" value="FLAVIN REDUCTASE (NADPH)"/>
    <property type="match status" value="1"/>
</dbReference>
<protein>
    <submittedName>
        <fullName evidence="2">Putative NADH-flavin reductase</fullName>
    </submittedName>
</protein>
<dbReference type="Gene3D" id="3.40.50.720">
    <property type="entry name" value="NAD(P)-binding Rossmann-like Domain"/>
    <property type="match status" value="1"/>
</dbReference>
<feature type="domain" description="NAD(P)-binding" evidence="1">
    <location>
        <begin position="7"/>
        <end position="201"/>
    </location>
</feature>
<name>A0A7W3LSS6_ACTNM</name>
<dbReference type="PANTHER" id="PTHR43355">
    <property type="entry name" value="FLAVIN REDUCTASE (NADPH)"/>
    <property type="match status" value="1"/>
</dbReference>
<gene>
    <name evidence="2" type="ORF">HNR61_005312</name>
</gene>
<dbReference type="InterPro" id="IPR016040">
    <property type="entry name" value="NAD(P)-bd_dom"/>
</dbReference>
<dbReference type="AlphaFoldDB" id="A0A7W3LSS6"/>
<dbReference type="Proteomes" id="UP000572680">
    <property type="component" value="Unassembled WGS sequence"/>
</dbReference>
<dbReference type="InterPro" id="IPR036291">
    <property type="entry name" value="NAD(P)-bd_dom_sf"/>
</dbReference>
<keyword evidence="3" id="KW-1185">Reference proteome</keyword>
<dbReference type="Pfam" id="PF13460">
    <property type="entry name" value="NAD_binding_10"/>
    <property type="match status" value="1"/>
</dbReference>
<reference evidence="2 3" key="1">
    <citation type="submission" date="2020-08" db="EMBL/GenBank/DDBJ databases">
        <title>Genomic Encyclopedia of Type Strains, Phase IV (KMG-IV): sequencing the most valuable type-strain genomes for metagenomic binning, comparative biology and taxonomic classification.</title>
        <authorList>
            <person name="Goeker M."/>
        </authorList>
    </citation>
    <scope>NUCLEOTIDE SEQUENCE [LARGE SCALE GENOMIC DNA]</scope>
    <source>
        <strain evidence="2 3">DSM 44197</strain>
    </source>
</reference>
<dbReference type="SUPFAM" id="SSF51735">
    <property type="entry name" value="NAD(P)-binding Rossmann-fold domains"/>
    <property type="match status" value="1"/>
</dbReference>
<sequence>MKITVFGATGGTGLQVVRAALTAGHAVTAVVRDPAKLPADLRERVEVAQADAMDPRAVEHAVKGADAVITAIGTREGRAPTTVSADSARSIVTAMRAAGARRLLLISASALETSRGDDPVTRLVLKPLVQRVLAHPYADLRDAERAVRDSGLDWTIVRPPRLLDKPAKGSYRRADGLDVRGGRAITRADLGKAFVDLADDPSAVGRVVYVAN</sequence>
<dbReference type="GO" id="GO:0042602">
    <property type="term" value="F:riboflavin reductase (NADPH) activity"/>
    <property type="evidence" value="ECO:0007669"/>
    <property type="project" value="TreeGrafter"/>
</dbReference>
<comment type="caution">
    <text evidence="2">The sequence shown here is derived from an EMBL/GenBank/DDBJ whole genome shotgun (WGS) entry which is preliminary data.</text>
</comment>
<dbReference type="EMBL" id="JACJIA010000007">
    <property type="protein sequence ID" value="MBA8953659.1"/>
    <property type="molecule type" value="Genomic_DNA"/>
</dbReference>
<dbReference type="InterPro" id="IPR051606">
    <property type="entry name" value="Polyketide_Oxido-like"/>
</dbReference>
<organism evidence="2 3">
    <name type="scientific">Actinomadura namibiensis</name>
    <dbReference type="NCBI Taxonomy" id="182080"/>
    <lineage>
        <taxon>Bacteria</taxon>
        <taxon>Bacillati</taxon>
        <taxon>Actinomycetota</taxon>
        <taxon>Actinomycetes</taxon>
        <taxon>Streptosporangiales</taxon>
        <taxon>Thermomonosporaceae</taxon>
        <taxon>Actinomadura</taxon>
    </lineage>
</organism>
<dbReference type="RefSeq" id="WP_182845829.1">
    <property type="nucleotide sequence ID" value="NZ_BAAALP010000095.1"/>
</dbReference>
<evidence type="ECO:0000313" key="2">
    <source>
        <dbReference type="EMBL" id="MBA8953659.1"/>
    </source>
</evidence>
<accession>A0A7W3LSS6</accession>
<dbReference type="CDD" id="cd05244">
    <property type="entry name" value="BVR-B_like_SDR_a"/>
    <property type="match status" value="1"/>
</dbReference>
<proteinExistence type="predicted"/>
<evidence type="ECO:0000313" key="3">
    <source>
        <dbReference type="Proteomes" id="UP000572680"/>
    </source>
</evidence>